<keyword evidence="2" id="KW-1185">Reference proteome</keyword>
<dbReference type="STRING" id="549386.SAMN02927923_03551"/>
<dbReference type="InterPro" id="IPR009267">
    <property type="entry name" value="NTP_transf_6"/>
</dbReference>
<accession>A0A1G5KRE6</accession>
<dbReference type="Proteomes" id="UP000199569">
    <property type="component" value="Unassembled WGS sequence"/>
</dbReference>
<dbReference type="PANTHER" id="PTHR39166">
    <property type="entry name" value="BLL1166 PROTEIN"/>
    <property type="match status" value="1"/>
</dbReference>
<organism evidence="1 2">
    <name type="scientific">Microvirga guangxiensis</name>
    <dbReference type="NCBI Taxonomy" id="549386"/>
    <lineage>
        <taxon>Bacteria</taxon>
        <taxon>Pseudomonadati</taxon>
        <taxon>Pseudomonadota</taxon>
        <taxon>Alphaproteobacteria</taxon>
        <taxon>Hyphomicrobiales</taxon>
        <taxon>Methylobacteriaceae</taxon>
        <taxon>Microvirga</taxon>
    </lineage>
</organism>
<evidence type="ECO:0008006" key="3">
    <source>
        <dbReference type="Google" id="ProtNLM"/>
    </source>
</evidence>
<evidence type="ECO:0000313" key="2">
    <source>
        <dbReference type="Proteomes" id="UP000199569"/>
    </source>
</evidence>
<proteinExistence type="predicted"/>
<reference evidence="1 2" key="1">
    <citation type="submission" date="2016-10" db="EMBL/GenBank/DDBJ databases">
        <authorList>
            <person name="de Groot N.N."/>
        </authorList>
    </citation>
    <scope>NUCLEOTIDE SEQUENCE [LARGE SCALE GENOMIC DNA]</scope>
    <source>
        <strain evidence="1 2">CGMCC 1.7666</strain>
    </source>
</reference>
<evidence type="ECO:0000313" key="1">
    <source>
        <dbReference type="EMBL" id="SCZ03162.1"/>
    </source>
</evidence>
<dbReference type="OrthoDB" id="9805247at2"/>
<dbReference type="RefSeq" id="WP_091137509.1">
    <property type="nucleotide sequence ID" value="NZ_FMVJ01000011.1"/>
</dbReference>
<dbReference type="Pfam" id="PF06042">
    <property type="entry name" value="NTP_transf_6"/>
    <property type="match status" value="1"/>
</dbReference>
<dbReference type="EMBL" id="FMVJ01000011">
    <property type="protein sequence ID" value="SCZ03162.1"/>
    <property type="molecule type" value="Genomic_DNA"/>
</dbReference>
<sequence length="192" mass="21704">MNLAASPLRDLNDIARLLEAHANLHALLLHVESLALPDAWIGAGFIRNAVWDELHGREADVSHLNDVDVVFLDYVDAGEPRDQALEDHLRILAPDIPWQVRNQARMSQGNGDAPYQSTFDAIAHWPETATAIAARTVRGQVEVIAPHGIEDLVNLIVRPTPAFAHKMHIYRERVGRKDWAERWPKLCFYNLF</sequence>
<name>A0A1G5KRE6_9HYPH</name>
<gene>
    <name evidence="1" type="ORF">SAMN02927923_03551</name>
</gene>
<protein>
    <recommendedName>
        <fullName evidence="3">Nucleotidyltransferase family protein</fullName>
    </recommendedName>
</protein>
<dbReference type="AlphaFoldDB" id="A0A1G5KRE6"/>
<dbReference type="PANTHER" id="PTHR39166:SF1">
    <property type="entry name" value="BLL1166 PROTEIN"/>
    <property type="match status" value="1"/>
</dbReference>